<protein>
    <submittedName>
        <fullName evidence="1">Uncharacterized protein</fullName>
    </submittedName>
</protein>
<dbReference type="EMBL" id="CP077107">
    <property type="protein sequence ID" value="QXO95544.1"/>
    <property type="molecule type" value="Genomic_DNA"/>
</dbReference>
<organism evidence="1 2">
    <name type="scientific">Methanospirillum hungatei</name>
    <dbReference type="NCBI Taxonomy" id="2203"/>
    <lineage>
        <taxon>Archaea</taxon>
        <taxon>Methanobacteriati</taxon>
        <taxon>Methanobacteriota</taxon>
        <taxon>Stenosarchaea group</taxon>
        <taxon>Methanomicrobia</taxon>
        <taxon>Methanomicrobiales</taxon>
        <taxon>Methanospirillaceae</taxon>
        <taxon>Methanospirillum</taxon>
    </lineage>
</organism>
<dbReference type="AlphaFoldDB" id="A0A8F5ZGC5"/>
<dbReference type="Proteomes" id="UP000694228">
    <property type="component" value="Chromosome"/>
</dbReference>
<accession>A0A8F5ZGC5</accession>
<evidence type="ECO:0000313" key="1">
    <source>
        <dbReference type="EMBL" id="QXO95544.1"/>
    </source>
</evidence>
<reference evidence="1 2" key="1">
    <citation type="submission" date="2021-06" db="EMBL/GenBank/DDBJ databases">
        <title>Complete genome sequence of the secondary alcohol utilizing methanogen Methanospirillum hungatei strain GP1.</title>
        <authorList>
            <person name="Day L.A."/>
            <person name="Costa K.C."/>
        </authorList>
    </citation>
    <scope>NUCLEOTIDE SEQUENCE [LARGE SCALE GENOMIC DNA]</scope>
    <source>
        <strain evidence="1 2">GP1</strain>
    </source>
</reference>
<name>A0A8F5ZGC5_METHU</name>
<evidence type="ECO:0000313" key="2">
    <source>
        <dbReference type="Proteomes" id="UP000694228"/>
    </source>
</evidence>
<gene>
    <name evidence="1" type="ORF">KSK55_03855</name>
</gene>
<proteinExistence type="predicted"/>
<sequence length="80" mass="8935">MPRYKITLTKKCKRGTISSCSGEISTHRSARCKSEFTKEPPIDGMWAGIAKEQLNEIHEGIVSPVPGQQVFSKLQAEPYK</sequence>